<feature type="region of interest" description="Disordered" evidence="5">
    <location>
        <begin position="580"/>
        <end position="623"/>
    </location>
</feature>
<evidence type="ECO:0000256" key="1">
    <source>
        <dbReference type="ARBA" id="ARBA00004442"/>
    </source>
</evidence>
<dbReference type="PRINTS" id="PR01337">
    <property type="entry name" value="TYPE3OMGPROT"/>
</dbReference>
<feature type="domain" description="NolW-like" evidence="7">
    <location>
        <begin position="176"/>
        <end position="310"/>
    </location>
</feature>
<dbReference type="PANTHER" id="PTHR30332">
    <property type="entry name" value="PROBABLE GENERAL SECRETION PATHWAY PROTEIN D"/>
    <property type="match status" value="1"/>
</dbReference>
<evidence type="ECO:0000256" key="4">
    <source>
        <dbReference type="RuleBase" id="RU004004"/>
    </source>
</evidence>
<feature type="domain" description="NolW-like" evidence="7">
    <location>
        <begin position="110"/>
        <end position="166"/>
    </location>
</feature>
<feature type="compositionally biased region" description="Polar residues" evidence="5">
    <location>
        <begin position="274"/>
        <end position="285"/>
    </location>
</feature>
<dbReference type="RefSeq" id="WP_092342663.1">
    <property type="nucleotide sequence ID" value="NZ_FLSL01000087.1"/>
</dbReference>
<dbReference type="InterPro" id="IPR038591">
    <property type="entry name" value="NolW-like_sf"/>
</dbReference>
<feature type="compositionally biased region" description="Low complexity" evidence="5">
    <location>
        <begin position="246"/>
        <end position="255"/>
    </location>
</feature>
<evidence type="ECO:0000259" key="6">
    <source>
        <dbReference type="Pfam" id="PF00263"/>
    </source>
</evidence>
<dbReference type="InterPro" id="IPR005644">
    <property type="entry name" value="NolW-like"/>
</dbReference>
<accession>A0A0S4M2E7</accession>
<comment type="subcellular location">
    <subcellularLocation>
        <location evidence="1 4">Cell outer membrane</location>
    </subcellularLocation>
</comment>
<evidence type="ECO:0000256" key="3">
    <source>
        <dbReference type="RuleBase" id="RU004003"/>
    </source>
</evidence>
<dbReference type="AlphaFoldDB" id="A0A0S4M2E7"/>
<evidence type="ECO:0000259" key="7">
    <source>
        <dbReference type="Pfam" id="PF03958"/>
    </source>
</evidence>
<evidence type="ECO:0000256" key="2">
    <source>
        <dbReference type="ARBA" id="ARBA00022729"/>
    </source>
</evidence>
<dbReference type="GO" id="GO:0009279">
    <property type="term" value="C:cell outer membrane"/>
    <property type="evidence" value="ECO:0007669"/>
    <property type="project" value="UniProtKB-SubCell"/>
</dbReference>
<dbReference type="OrthoDB" id="9775455at2"/>
<dbReference type="GO" id="GO:0015627">
    <property type="term" value="C:type II protein secretion system complex"/>
    <property type="evidence" value="ECO:0007669"/>
    <property type="project" value="TreeGrafter"/>
</dbReference>
<reference evidence="9" key="1">
    <citation type="submission" date="2015-11" db="EMBL/GenBank/DDBJ databases">
        <authorList>
            <person name="Seth-Smith H.M.B."/>
        </authorList>
    </citation>
    <scope>NUCLEOTIDE SEQUENCE [LARGE SCALE GENOMIC DNA]</scope>
    <source>
        <strain evidence="9">2013Ark11</strain>
    </source>
</reference>
<dbReference type="STRING" id="1561003.Ark11_0201"/>
<dbReference type="Proteomes" id="UP000198651">
    <property type="component" value="Chromosome I"/>
</dbReference>
<gene>
    <name evidence="8" type="ORF">Ark11_0201</name>
</gene>
<dbReference type="Gene3D" id="3.55.50.30">
    <property type="match status" value="1"/>
</dbReference>
<dbReference type="InterPro" id="IPR050810">
    <property type="entry name" value="Bact_Secretion_Sys_Channel"/>
</dbReference>
<dbReference type="GO" id="GO:0009306">
    <property type="term" value="P:protein secretion"/>
    <property type="evidence" value="ECO:0007669"/>
    <property type="project" value="InterPro"/>
</dbReference>
<evidence type="ECO:0000313" key="9">
    <source>
        <dbReference type="Proteomes" id="UP000198651"/>
    </source>
</evidence>
<organism evidence="8 9">
    <name type="scientific">Candidatus Ichthyocystis hellenicum</name>
    <dbReference type="NCBI Taxonomy" id="1561003"/>
    <lineage>
        <taxon>Bacteria</taxon>
        <taxon>Pseudomonadati</taxon>
        <taxon>Pseudomonadota</taxon>
        <taxon>Betaproteobacteria</taxon>
        <taxon>Burkholderiales</taxon>
        <taxon>Candidatus Ichthyocystis</taxon>
    </lineage>
</organism>
<dbReference type="EMBL" id="LN906597">
    <property type="protein sequence ID" value="CUT17058.1"/>
    <property type="molecule type" value="Genomic_DNA"/>
</dbReference>
<evidence type="ECO:0000313" key="8">
    <source>
        <dbReference type="EMBL" id="CUT17058.1"/>
    </source>
</evidence>
<comment type="similarity">
    <text evidence="3">Belongs to the bacterial secretin family.</text>
</comment>
<dbReference type="NCBIfam" id="TIGR02516">
    <property type="entry name" value="type_III_yscC"/>
    <property type="match status" value="1"/>
</dbReference>
<dbReference type="InterPro" id="IPR004846">
    <property type="entry name" value="T2SS/T3SS_dom"/>
</dbReference>
<name>A0A0S4M2E7_9BURK</name>
<proteinExistence type="inferred from homology"/>
<evidence type="ECO:0000256" key="5">
    <source>
        <dbReference type="SAM" id="MobiDB-lite"/>
    </source>
</evidence>
<feature type="region of interest" description="Disordered" evidence="5">
    <location>
        <begin position="237"/>
        <end position="285"/>
    </location>
</feature>
<dbReference type="Gene3D" id="3.30.1370.120">
    <property type="match status" value="2"/>
</dbReference>
<dbReference type="Pfam" id="PF00263">
    <property type="entry name" value="Secretin"/>
    <property type="match status" value="1"/>
</dbReference>
<keyword evidence="2" id="KW-0732">Signal</keyword>
<sequence length="804" mass="88914">MSVFSKRLFVIAVIGIFGSFHSFAGRVTWPMDSYSYYANNSSLKQVCEDFAAGFGLSVRITPKLHGVLSGRLSTSSPTAFLNRLSSMYGLTWFVDSGILYINLAEESSSRSVRVPSGTAPQIYQALMSLGVLDPRFGWGILSDQNIVMVSGPPPYLDLVERTIKALPIVAGGMQIAVFKVKNASVVDRTIYYRDHQITSPGLATILQQLLTNARDEKLSVAQSPEVRRDAQQLRDAISNANHGVSSDKSPSSGASKGRRPGASKTDMVHPKSYSGPSIQADPRTNSLVISDLPERIPMYQKLIKELDIPISLIQIQVTIIDLNTTHDRELGVNWSAGYDNAAVSRGLLPGGISESDIGLAFAPKGASVNPTTLVMQSARYFLAKVRMLEGKGDATVQSRPSILTTENTGAVLDYSDTFYIQTTGERVASVTPETVGTALRVTPHLIQDGSQTGIKLTIDIQNGSILDKKIGSYPVIRNSTVSTEAIVHEHESLLIGGFYYDFNETGSEGVPFLRNLPIIGHLFTHSHRNVQRRERIFLIQPTVLDPSRVMNQPGAQSRDEVVPAEDVMLPDKLKKQVMSSRKSFSVESLDTPKKELDQDKKEAMVPQRGHVFSSRKRSSKKPEHKVLTHFKRYHSAGDYSHKDWFDERASNDHRRTWSKSPEVSSDRSYNLENIEDKQHNDLMLSEKNHDDKSYDHVLSFLRAHGDGHVKDDCPGCGNVPPPAQSDKLSTDNDLPVVKHMLVVHPDINTEKEVTAKSSKSDVDHSYDYELSSSENCEASEHQVVDAEKDYGNNHKVFANPILNL</sequence>
<keyword evidence="4" id="KW-0813">Transport</keyword>
<dbReference type="Pfam" id="PF03958">
    <property type="entry name" value="Secretin_N"/>
    <property type="match status" value="2"/>
</dbReference>
<dbReference type="PANTHER" id="PTHR30332:SF5">
    <property type="entry name" value="SPI-1 TYPE 3 SECRETION SYSTEM SECRETIN"/>
    <property type="match status" value="1"/>
</dbReference>
<feature type="compositionally biased region" description="Basic and acidic residues" evidence="5">
    <location>
        <begin position="590"/>
        <end position="603"/>
    </location>
</feature>
<feature type="domain" description="Type II/III secretion system secretin-like" evidence="6">
    <location>
        <begin position="388"/>
        <end position="544"/>
    </location>
</feature>
<protein>
    <submittedName>
        <fullName evidence="8">Type III secretion pore protein C</fullName>
    </submittedName>
</protein>
<dbReference type="InterPro" id="IPR003522">
    <property type="entry name" value="T3SS_OM_pore_YscC"/>
</dbReference>
<keyword evidence="9" id="KW-1185">Reference proteome</keyword>